<dbReference type="AlphaFoldDB" id="K8Z8C4"/>
<dbReference type="EMBL" id="AMYT01000021">
    <property type="protein sequence ID" value="EKU27085.1"/>
    <property type="molecule type" value="Genomic_DNA"/>
</dbReference>
<gene>
    <name evidence="1" type="ORF">C683_1081</name>
</gene>
<dbReference type="STRING" id="1234409.C683_1081"/>
<sequence length="135" mass="16033">MQIVVTILFVSTFVFQKTMQYVEEELFIETFQMTARATQQKAIARHKHVKMVWDEDAQCYQLPCAPYPETLLSVPSFIEVQKAHDLDYSAKGNCPLYATDFASNRYFYHFQWQMGSGKYTYEKKKRETKKRDVFE</sequence>
<proteinExistence type="predicted"/>
<keyword evidence="2" id="KW-1185">Reference proteome</keyword>
<evidence type="ECO:0000313" key="2">
    <source>
        <dbReference type="Proteomes" id="UP000016057"/>
    </source>
</evidence>
<reference evidence="1 2" key="1">
    <citation type="journal article" date="2013" name="Genome Announc.">
        <title>Draft Genome Sequence of Catellicoccus marimammalium, a Novel Species Commonly Found in Gull Feces.</title>
        <authorList>
            <person name="Weigand M.R."/>
            <person name="Ryu H."/>
            <person name="Bozcek L."/>
            <person name="Konstantinidis K.T."/>
            <person name="Santo Domingo J.W."/>
        </authorList>
    </citation>
    <scope>NUCLEOTIDE SEQUENCE [LARGE SCALE GENOMIC DNA]</scope>
    <source>
        <strain evidence="1 2">M35/04/3</strain>
    </source>
</reference>
<protein>
    <submittedName>
        <fullName evidence="1">Uncharacterized protein</fullName>
    </submittedName>
</protein>
<evidence type="ECO:0000313" key="1">
    <source>
        <dbReference type="EMBL" id="EKU27085.1"/>
    </source>
</evidence>
<accession>K8Z8C4</accession>
<comment type="caution">
    <text evidence="1">The sequence shown here is derived from an EMBL/GenBank/DDBJ whole genome shotgun (WGS) entry which is preliminary data.</text>
</comment>
<name>K8Z8C4_9ENTE</name>
<dbReference type="Proteomes" id="UP000016057">
    <property type="component" value="Unassembled WGS sequence"/>
</dbReference>
<organism evidence="1 2">
    <name type="scientific">Catellicoccus marimammalium M35/04/3</name>
    <dbReference type="NCBI Taxonomy" id="1234409"/>
    <lineage>
        <taxon>Bacteria</taxon>
        <taxon>Bacillati</taxon>
        <taxon>Bacillota</taxon>
        <taxon>Bacilli</taxon>
        <taxon>Lactobacillales</taxon>
        <taxon>Enterococcaceae</taxon>
        <taxon>Catellicoccus</taxon>
    </lineage>
</organism>